<dbReference type="Proteomes" id="UP000003763">
    <property type="component" value="Unassembled WGS sequence"/>
</dbReference>
<evidence type="ECO:0000313" key="6">
    <source>
        <dbReference type="Proteomes" id="UP000003763"/>
    </source>
</evidence>
<dbReference type="PANTHER" id="PTHR30408">
    <property type="entry name" value="TYPE-1 RESTRICTION ENZYME ECOKI SPECIFICITY PROTEIN"/>
    <property type="match status" value="1"/>
</dbReference>
<dbReference type="SUPFAM" id="SSF116734">
    <property type="entry name" value="DNA methylase specificity domain"/>
    <property type="match status" value="2"/>
</dbReference>
<dbReference type="EMBL" id="ADLJ01000020">
    <property type="protein sequence ID" value="EHE98350.1"/>
    <property type="molecule type" value="Genomic_DNA"/>
</dbReference>
<keyword evidence="2" id="KW-0680">Restriction system</keyword>
<evidence type="ECO:0000313" key="5">
    <source>
        <dbReference type="EMBL" id="EHE98350.1"/>
    </source>
</evidence>
<dbReference type="InterPro" id="IPR044946">
    <property type="entry name" value="Restrct_endonuc_typeI_TRD_sf"/>
</dbReference>
<dbReference type="PANTHER" id="PTHR30408:SF12">
    <property type="entry name" value="TYPE I RESTRICTION ENZYME MJAVIII SPECIFICITY SUBUNIT"/>
    <property type="match status" value="1"/>
</dbReference>
<evidence type="ECO:0000259" key="4">
    <source>
        <dbReference type="Pfam" id="PF01420"/>
    </source>
</evidence>
<reference evidence="5 6" key="1">
    <citation type="submission" date="2011-08" db="EMBL/GenBank/DDBJ databases">
        <title>The Genome Sequence of Clostridium citroniae WAL-17108.</title>
        <authorList>
            <consortium name="The Broad Institute Genome Sequencing Platform"/>
            <person name="Earl A."/>
            <person name="Ward D."/>
            <person name="Feldgarden M."/>
            <person name="Gevers D."/>
            <person name="Finegold S.M."/>
            <person name="Summanen P.H."/>
            <person name="Molitoris D.R."/>
            <person name="Vaisanen M.L."/>
            <person name="Daigneault M."/>
            <person name="Allen-Vercoe E."/>
            <person name="Young S.K."/>
            <person name="Zeng Q."/>
            <person name="Gargeya S."/>
            <person name="Fitzgerald M."/>
            <person name="Haas B."/>
            <person name="Abouelleil A."/>
            <person name="Alvarado L."/>
            <person name="Arachchi H.M."/>
            <person name="Berlin A."/>
            <person name="Brown A."/>
            <person name="Chapman S.B."/>
            <person name="Chen Z."/>
            <person name="Dunbar C."/>
            <person name="Freedman E."/>
            <person name="Gearin G."/>
            <person name="Gellesch M."/>
            <person name="Goldberg J."/>
            <person name="Griggs A."/>
            <person name="Gujja S."/>
            <person name="Heiman D."/>
            <person name="Howarth C."/>
            <person name="Larson L."/>
            <person name="Lui A."/>
            <person name="MacDonald P.J.P."/>
            <person name="Montmayeur A."/>
            <person name="Murphy C."/>
            <person name="Neiman D."/>
            <person name="Pearson M."/>
            <person name="Priest M."/>
            <person name="Roberts A."/>
            <person name="Saif S."/>
            <person name="Shea T."/>
            <person name="Shenoy N."/>
            <person name="Sisk P."/>
            <person name="Stolte C."/>
            <person name="Sykes S."/>
            <person name="Wortman J."/>
            <person name="Nusbaum C."/>
            <person name="Birren B."/>
        </authorList>
    </citation>
    <scope>NUCLEOTIDE SEQUENCE [LARGE SCALE GENOMIC DNA]</scope>
    <source>
        <strain evidence="5 6">WAL-17108</strain>
    </source>
</reference>
<dbReference type="GO" id="GO:0003677">
    <property type="term" value="F:DNA binding"/>
    <property type="evidence" value="ECO:0007669"/>
    <property type="project" value="UniProtKB-KW"/>
</dbReference>
<dbReference type="InterPro" id="IPR000055">
    <property type="entry name" value="Restrct_endonuc_typeI_TRD"/>
</dbReference>
<dbReference type="GO" id="GO:0009307">
    <property type="term" value="P:DNA restriction-modification system"/>
    <property type="evidence" value="ECO:0007669"/>
    <property type="project" value="UniProtKB-KW"/>
</dbReference>
<feature type="domain" description="Type I restriction modification DNA specificity" evidence="4">
    <location>
        <begin position="48"/>
        <end position="203"/>
    </location>
</feature>
<proteinExistence type="inferred from homology"/>
<protein>
    <recommendedName>
        <fullName evidence="4">Type I restriction modification DNA specificity domain-containing protein</fullName>
    </recommendedName>
</protein>
<dbReference type="PATRIC" id="fig|742733.3.peg.2784"/>
<keyword evidence="3" id="KW-0238">DNA-binding</keyword>
<accession>G5HJC4</accession>
<comment type="similarity">
    <text evidence="1">Belongs to the type-I restriction system S methylase family.</text>
</comment>
<evidence type="ECO:0000256" key="2">
    <source>
        <dbReference type="ARBA" id="ARBA00022747"/>
    </source>
</evidence>
<evidence type="ECO:0000256" key="1">
    <source>
        <dbReference type="ARBA" id="ARBA00010923"/>
    </source>
</evidence>
<name>G5HJC4_9FIRM</name>
<dbReference type="Pfam" id="PF01420">
    <property type="entry name" value="Methylase_S"/>
    <property type="match status" value="2"/>
</dbReference>
<comment type="caution">
    <text evidence="5">The sequence shown here is derived from an EMBL/GenBank/DDBJ whole genome shotgun (WGS) entry which is preliminary data.</text>
</comment>
<feature type="domain" description="Type I restriction modification DNA specificity" evidence="4">
    <location>
        <begin position="277"/>
        <end position="463"/>
    </location>
</feature>
<dbReference type="eggNOG" id="COG0732">
    <property type="taxonomic scope" value="Bacteria"/>
</dbReference>
<dbReference type="AlphaFoldDB" id="G5HJC4"/>
<sequence length="488" mass="57188">MTFKINNITFSQLSEDAYNRMDCDYFIIRKKYRIKTMDKLRNYITFLESGKSIKSSDYENDTENIHVTVRNIVEGELNIENAIFITDEKADKLAEYRLEKDDVIIAISSNCGQAFVYNGEQNYNLTLSHYLCRVRVKKLLLDERYLILFMKSKMVRDYYRSVETGKTIKNLAQYYVKEMPVVIPSLSEQKALIKKVEPIQNEIKDLRAKIVPIHKIINEVFKIYFEYNYDVFEMKKLERIYTTSFKMFGNNIDSRFSVKFHRPAGEFVYTELKKNSYKKLKDLVAIPMITGQGISNEYDEDGSCLYVSMGDISTWELNIGDLKTVSDEYVKTKSYKKIKGASKPQCTKLQVNDIVMMRSGEGGIGKVAIIKDDIDAIFCDFLIRIRFRESLVNPMFAYYYFRTDYFQYLVEINKKGLGNNTNIFPNNIQEFPFPDISLIEQKEIVEAIKSKMNEQNIIKKEIAQKKLDIENFVEEAIKKYQSRNEKGE</sequence>
<evidence type="ECO:0000256" key="3">
    <source>
        <dbReference type="ARBA" id="ARBA00023125"/>
    </source>
</evidence>
<gene>
    <name evidence="5" type="ORF">HMPREF9469_02675</name>
</gene>
<dbReference type="HOGENOM" id="CLU_558625_0_0_9"/>
<dbReference type="Gene3D" id="3.90.220.20">
    <property type="entry name" value="DNA methylase specificity domains"/>
    <property type="match status" value="2"/>
</dbReference>
<organism evidence="5 6">
    <name type="scientific">[Clostridium] citroniae WAL-17108</name>
    <dbReference type="NCBI Taxonomy" id="742733"/>
    <lineage>
        <taxon>Bacteria</taxon>
        <taxon>Bacillati</taxon>
        <taxon>Bacillota</taxon>
        <taxon>Clostridia</taxon>
        <taxon>Lachnospirales</taxon>
        <taxon>Lachnospiraceae</taxon>
        <taxon>Enterocloster</taxon>
    </lineage>
</organism>
<dbReference type="RefSeq" id="WP_007862742.1">
    <property type="nucleotide sequence ID" value="NZ_JH376422.1"/>
</dbReference>
<dbReference type="InterPro" id="IPR052021">
    <property type="entry name" value="Type-I_RS_S_subunit"/>
</dbReference>